<feature type="binding site" evidence="4">
    <location>
        <position position="85"/>
    </location>
    <ligand>
        <name>Mg(2+)</name>
        <dbReference type="ChEBI" id="CHEBI:18420"/>
        <label>2</label>
    </ligand>
</feature>
<dbReference type="Pfam" id="PF00459">
    <property type="entry name" value="Inositol_P"/>
    <property type="match status" value="1"/>
</dbReference>
<dbReference type="PRINTS" id="PR00377">
    <property type="entry name" value="IMPHPHTASES"/>
</dbReference>
<comment type="cofactor">
    <cofactor evidence="4">
        <name>Mg(2+)</name>
        <dbReference type="ChEBI" id="CHEBI:18420"/>
    </cofactor>
</comment>
<dbReference type="RefSeq" id="WP_307069583.1">
    <property type="nucleotide sequence ID" value="NZ_JAUSUP010000013.1"/>
</dbReference>
<evidence type="ECO:0000256" key="3">
    <source>
        <dbReference type="ARBA" id="ARBA00022842"/>
    </source>
</evidence>
<proteinExistence type="inferred from homology"/>
<dbReference type="InterPro" id="IPR000760">
    <property type="entry name" value="Inositol_monophosphatase-like"/>
</dbReference>
<name>A0ABU0DWV8_9BACI</name>
<comment type="similarity">
    <text evidence="4">Belongs to the inositol monophosphatase superfamily. CysQ family.</text>
</comment>
<dbReference type="Gene3D" id="3.40.190.80">
    <property type="match status" value="1"/>
</dbReference>
<protein>
    <recommendedName>
        <fullName evidence="4">3'(2'),5'-bisphosphate nucleotidase CysQ</fullName>
        <ecNumber evidence="4">3.1.3.7</ecNumber>
    </recommendedName>
    <alternativeName>
        <fullName evidence="4">3'(2'),5-bisphosphonucleoside 3'(2')-phosphohydrolase</fullName>
    </alternativeName>
    <alternativeName>
        <fullName evidence="4">3'-phosphoadenosine 5'-phosphate phosphatase</fullName>
        <shortName evidence="4">PAP phosphatase</shortName>
    </alternativeName>
</protein>
<dbReference type="EMBL" id="JAUSUP010000013">
    <property type="protein sequence ID" value="MDQ0352751.1"/>
    <property type="molecule type" value="Genomic_DNA"/>
</dbReference>
<organism evidence="5 6">
    <name type="scientific">Alkalibacillus filiformis</name>
    <dbReference type="NCBI Taxonomy" id="200990"/>
    <lineage>
        <taxon>Bacteria</taxon>
        <taxon>Bacillati</taxon>
        <taxon>Bacillota</taxon>
        <taxon>Bacilli</taxon>
        <taxon>Bacillales</taxon>
        <taxon>Bacillaceae</taxon>
        <taxon>Alkalibacillus</taxon>
    </lineage>
</organism>
<keyword evidence="4" id="KW-0472">Membrane</keyword>
<dbReference type="Proteomes" id="UP001236723">
    <property type="component" value="Unassembled WGS sequence"/>
</dbReference>
<dbReference type="PANTHER" id="PTHR43028:SF5">
    <property type="entry name" value="3'(2'),5'-BISPHOSPHATE NUCLEOTIDASE 1"/>
    <property type="match status" value="1"/>
</dbReference>
<feature type="binding site" evidence="4">
    <location>
        <position position="88"/>
    </location>
    <ligand>
        <name>Mg(2+)</name>
        <dbReference type="ChEBI" id="CHEBI:18420"/>
        <label>2</label>
    </ligand>
</feature>
<dbReference type="NCBIfam" id="TIGR01331">
    <property type="entry name" value="bisphos_cysQ"/>
    <property type="match status" value="1"/>
</dbReference>
<feature type="binding site" evidence="4">
    <location>
        <position position="220"/>
    </location>
    <ligand>
        <name>Mg(2+)</name>
        <dbReference type="ChEBI" id="CHEBI:18420"/>
        <label>2</label>
    </ligand>
</feature>
<dbReference type="EC" id="3.1.3.7" evidence="4"/>
<feature type="binding site" evidence="4">
    <location>
        <position position="220"/>
    </location>
    <ligand>
        <name>substrate</name>
    </ligand>
</feature>
<keyword evidence="2 4" id="KW-0479">Metal-binding</keyword>
<feature type="binding site" evidence="4">
    <location>
        <position position="85"/>
    </location>
    <ligand>
        <name>Mg(2+)</name>
        <dbReference type="ChEBI" id="CHEBI:18420"/>
        <label>1</label>
    </ligand>
</feature>
<feature type="binding site" evidence="4">
    <location>
        <position position="65"/>
    </location>
    <ligand>
        <name>substrate</name>
    </ligand>
</feature>
<evidence type="ECO:0000256" key="4">
    <source>
        <dbReference type="HAMAP-Rule" id="MF_02095"/>
    </source>
</evidence>
<dbReference type="GO" id="GO:0008441">
    <property type="term" value="F:3'(2'),5'-bisphosphate nucleotidase activity"/>
    <property type="evidence" value="ECO:0007669"/>
    <property type="project" value="UniProtKB-EC"/>
</dbReference>
<evidence type="ECO:0000313" key="5">
    <source>
        <dbReference type="EMBL" id="MDQ0352751.1"/>
    </source>
</evidence>
<comment type="caution">
    <text evidence="5">The sequence shown here is derived from an EMBL/GenBank/DDBJ whole genome shotgun (WGS) entry which is preliminary data.</text>
</comment>
<dbReference type="SUPFAM" id="SSF56655">
    <property type="entry name" value="Carbohydrate phosphatase"/>
    <property type="match status" value="1"/>
</dbReference>
<dbReference type="InterPro" id="IPR050725">
    <property type="entry name" value="CysQ/Inositol_MonoPase"/>
</dbReference>
<reference evidence="5 6" key="1">
    <citation type="submission" date="2023-07" db="EMBL/GenBank/DDBJ databases">
        <title>Genomic Encyclopedia of Type Strains, Phase IV (KMG-IV): sequencing the most valuable type-strain genomes for metagenomic binning, comparative biology and taxonomic classification.</title>
        <authorList>
            <person name="Goeker M."/>
        </authorList>
    </citation>
    <scope>NUCLEOTIDE SEQUENCE [LARGE SCALE GENOMIC DNA]</scope>
    <source>
        <strain evidence="5 6">DSM 15448</strain>
    </source>
</reference>
<comment type="catalytic activity">
    <reaction evidence="1 4">
        <text>adenosine 3',5'-bisphosphate + H2O = AMP + phosphate</text>
        <dbReference type="Rhea" id="RHEA:10040"/>
        <dbReference type="ChEBI" id="CHEBI:15377"/>
        <dbReference type="ChEBI" id="CHEBI:43474"/>
        <dbReference type="ChEBI" id="CHEBI:58343"/>
        <dbReference type="ChEBI" id="CHEBI:456215"/>
        <dbReference type="EC" id="3.1.3.7"/>
    </reaction>
</comment>
<dbReference type="Gene3D" id="3.30.540.10">
    <property type="entry name" value="Fructose-1,6-Bisphosphatase, subunit A, domain 1"/>
    <property type="match status" value="1"/>
</dbReference>
<feature type="binding site" evidence="4">
    <location>
        <begin position="87"/>
        <end position="90"/>
    </location>
    <ligand>
        <name>substrate</name>
    </ligand>
</feature>
<comment type="function">
    <text evidence="4">Converts adenosine-3',5'-bisphosphate (PAP) to AMP.</text>
</comment>
<evidence type="ECO:0000256" key="2">
    <source>
        <dbReference type="ARBA" id="ARBA00022723"/>
    </source>
</evidence>
<sequence>MSDQIKTLYDICLEAGKEIMSVYEQDFDVAFKEDDSPLTIADERAHHVISQGLKSAFPDIPILSEEGRDIPYEERKKWSEFWLVDPVDGTKEFIKKNGEFTVNIALVEGNVSTLGVIYAPALDIMYIGSESEGAYKVEQASKVTADYWLDAAVELPMDQERDTIHVVASRSHMSEETEAFIEGLKGDVQTVSSGSSLKFCLVAEGEADYYPRYAPTMEWDTGAGQAIVEAAGGQVLRESDGERFTYNKKELLNEWFLVKR</sequence>
<keyword evidence="3 4" id="KW-0460">Magnesium</keyword>
<dbReference type="InterPro" id="IPR020583">
    <property type="entry name" value="Inositol_monoP_metal-BS"/>
</dbReference>
<keyword evidence="4 5" id="KW-0378">Hydrolase</keyword>
<dbReference type="InterPro" id="IPR006240">
    <property type="entry name" value="CysQ"/>
</dbReference>
<evidence type="ECO:0000256" key="1">
    <source>
        <dbReference type="ARBA" id="ARBA00001625"/>
    </source>
</evidence>
<comment type="subcellular location">
    <subcellularLocation>
        <location evidence="4">Cell membrane</location>
        <topology evidence="4">Peripheral membrane protein</topology>
        <orientation evidence="4">Cytoplasmic side</orientation>
    </subcellularLocation>
</comment>
<gene>
    <name evidence="4" type="primary">cysQ</name>
    <name evidence="5" type="ORF">J2R98_002602</name>
</gene>
<feature type="binding site" evidence="4">
    <location>
        <position position="87"/>
    </location>
    <ligand>
        <name>Mg(2+)</name>
        <dbReference type="ChEBI" id="CHEBI:18420"/>
        <label>1</label>
    </ligand>
</feature>
<dbReference type="HAMAP" id="MF_02095">
    <property type="entry name" value="CysQ"/>
    <property type="match status" value="1"/>
</dbReference>
<dbReference type="CDD" id="cd01638">
    <property type="entry name" value="CysQ"/>
    <property type="match status" value="1"/>
</dbReference>
<keyword evidence="4" id="KW-1003">Cell membrane</keyword>
<feature type="binding site" evidence="4">
    <location>
        <position position="65"/>
    </location>
    <ligand>
        <name>Mg(2+)</name>
        <dbReference type="ChEBI" id="CHEBI:18420"/>
        <label>1</label>
    </ligand>
</feature>
<dbReference type="PANTHER" id="PTHR43028">
    <property type="entry name" value="3'(2'),5'-BISPHOSPHATE NUCLEOTIDASE 1"/>
    <property type="match status" value="1"/>
</dbReference>
<keyword evidence="6" id="KW-1185">Reference proteome</keyword>
<accession>A0ABU0DWV8</accession>
<evidence type="ECO:0000313" key="6">
    <source>
        <dbReference type="Proteomes" id="UP001236723"/>
    </source>
</evidence>
<dbReference type="PROSITE" id="PS00629">
    <property type="entry name" value="IMP_1"/>
    <property type="match status" value="1"/>
</dbReference>